<accession>A0ABY6GFQ0</accession>
<dbReference type="InterPro" id="IPR000847">
    <property type="entry name" value="LysR_HTH_N"/>
</dbReference>
<organism evidence="6 7">
    <name type="scientific">Comamonas endophytica</name>
    <dbReference type="NCBI Taxonomy" id="2949090"/>
    <lineage>
        <taxon>Bacteria</taxon>
        <taxon>Pseudomonadati</taxon>
        <taxon>Pseudomonadota</taxon>
        <taxon>Betaproteobacteria</taxon>
        <taxon>Burkholderiales</taxon>
        <taxon>Comamonadaceae</taxon>
        <taxon>Comamonas</taxon>
    </lineage>
</organism>
<dbReference type="PRINTS" id="PR00039">
    <property type="entry name" value="HTHLYSR"/>
</dbReference>
<dbReference type="SUPFAM" id="SSF53850">
    <property type="entry name" value="Periplasmic binding protein-like II"/>
    <property type="match status" value="1"/>
</dbReference>
<keyword evidence="6" id="KW-0614">Plasmid</keyword>
<protein>
    <submittedName>
        <fullName evidence="6">Transcriptional regulator GcvA</fullName>
    </submittedName>
</protein>
<dbReference type="Gene3D" id="3.40.190.10">
    <property type="entry name" value="Periplasmic binding protein-like II"/>
    <property type="match status" value="2"/>
</dbReference>
<evidence type="ECO:0000313" key="7">
    <source>
        <dbReference type="Proteomes" id="UP001162800"/>
    </source>
</evidence>
<dbReference type="PANTHER" id="PTHR30537:SF74">
    <property type="entry name" value="HTH-TYPE TRANSCRIPTIONAL REGULATOR TRPI"/>
    <property type="match status" value="1"/>
</dbReference>
<dbReference type="InterPro" id="IPR005119">
    <property type="entry name" value="LysR_subst-bd"/>
</dbReference>
<feature type="domain" description="HTH lysR-type" evidence="5">
    <location>
        <begin position="6"/>
        <end position="63"/>
    </location>
</feature>
<proteinExistence type="inferred from homology"/>
<keyword evidence="7" id="KW-1185">Reference proteome</keyword>
<dbReference type="PROSITE" id="PS50931">
    <property type="entry name" value="HTH_LYSR"/>
    <property type="match status" value="1"/>
</dbReference>
<keyword evidence="2" id="KW-0805">Transcription regulation</keyword>
<sequence>MSMRLPPLNPLKVFHVVARTRNLTQAAKELNISQSAVSKQLHVLESYLGIELFRRERHGIVLTQAGLRYAQEVSPAMDAIAGATTEIMRSGSDRKLRIQTYTTFAAKWLIPRLACFNQRHPDIAVVITNSVNDVDFDRDMVDLAIQMGNGAWPGKEVDFLFEDVIEPVCSPEFFQRHAPEAEYPQSLLRTRLLISHYRPRDWSTWGRLCRYEQELQGTESMRFSSSVLTWQAAVDGLGIAIGQTALLVDDLKSRKLVSPFHLPVRTGASYYLVRPQLQRQSSKVTAFRDWMLEQIALQ</sequence>
<evidence type="ECO:0000259" key="5">
    <source>
        <dbReference type="PROSITE" id="PS50931"/>
    </source>
</evidence>
<dbReference type="RefSeq" id="WP_231043934.1">
    <property type="nucleotide sequence ID" value="NZ_CP106882.1"/>
</dbReference>
<dbReference type="Proteomes" id="UP001162800">
    <property type="component" value="Plasmid unnamed1"/>
</dbReference>
<gene>
    <name evidence="6" type="primary">gcvA</name>
    <name evidence="6" type="ORF">M9799_18755</name>
</gene>
<evidence type="ECO:0000256" key="2">
    <source>
        <dbReference type="ARBA" id="ARBA00023015"/>
    </source>
</evidence>
<keyword evidence="4" id="KW-0804">Transcription</keyword>
<name>A0ABY6GFQ0_9BURK</name>
<dbReference type="PANTHER" id="PTHR30537">
    <property type="entry name" value="HTH-TYPE TRANSCRIPTIONAL REGULATOR"/>
    <property type="match status" value="1"/>
</dbReference>
<evidence type="ECO:0000313" key="6">
    <source>
        <dbReference type="EMBL" id="UYG53924.1"/>
    </source>
</evidence>
<dbReference type="Pfam" id="PF00126">
    <property type="entry name" value="HTH_1"/>
    <property type="match status" value="1"/>
</dbReference>
<dbReference type="Pfam" id="PF03466">
    <property type="entry name" value="LysR_substrate"/>
    <property type="match status" value="1"/>
</dbReference>
<dbReference type="Gene3D" id="1.10.10.10">
    <property type="entry name" value="Winged helix-like DNA-binding domain superfamily/Winged helix DNA-binding domain"/>
    <property type="match status" value="1"/>
</dbReference>
<dbReference type="InterPro" id="IPR058163">
    <property type="entry name" value="LysR-type_TF_proteobact-type"/>
</dbReference>
<reference evidence="6" key="1">
    <citation type="submission" date="2022-09" db="EMBL/GenBank/DDBJ databases">
        <title>The complete genome of Acidovorax sp. 5MLIR.</title>
        <authorList>
            <person name="Liu L."/>
            <person name="Yue J."/>
            <person name="Yang F."/>
            <person name="Yuan J."/>
            <person name="Li L."/>
        </authorList>
    </citation>
    <scope>NUCLEOTIDE SEQUENCE</scope>
    <source>
        <strain evidence="6">5MLIR</strain>
        <plasmid evidence="6">unnamed1</plasmid>
    </source>
</reference>
<dbReference type="NCBIfam" id="NF008352">
    <property type="entry name" value="PRK11139.1"/>
    <property type="match status" value="1"/>
</dbReference>
<keyword evidence="3" id="KW-0238">DNA-binding</keyword>
<evidence type="ECO:0000256" key="1">
    <source>
        <dbReference type="ARBA" id="ARBA00009437"/>
    </source>
</evidence>
<dbReference type="EMBL" id="CP106882">
    <property type="protein sequence ID" value="UYG53924.1"/>
    <property type="molecule type" value="Genomic_DNA"/>
</dbReference>
<dbReference type="InterPro" id="IPR036388">
    <property type="entry name" value="WH-like_DNA-bd_sf"/>
</dbReference>
<geneLocation type="plasmid" evidence="6 7">
    <name>unnamed1</name>
</geneLocation>
<dbReference type="InterPro" id="IPR036390">
    <property type="entry name" value="WH_DNA-bd_sf"/>
</dbReference>
<evidence type="ECO:0000256" key="4">
    <source>
        <dbReference type="ARBA" id="ARBA00023163"/>
    </source>
</evidence>
<dbReference type="SUPFAM" id="SSF46785">
    <property type="entry name" value="Winged helix' DNA-binding domain"/>
    <property type="match status" value="1"/>
</dbReference>
<evidence type="ECO:0000256" key="3">
    <source>
        <dbReference type="ARBA" id="ARBA00023125"/>
    </source>
</evidence>
<dbReference type="CDD" id="cd08432">
    <property type="entry name" value="PBP2_GcdR_TrpI_HvrB_AmpR_like"/>
    <property type="match status" value="1"/>
</dbReference>
<comment type="similarity">
    <text evidence="1">Belongs to the LysR transcriptional regulatory family.</text>
</comment>